<accession>A0A9K3JZ30</accession>
<dbReference type="Gramene" id="mRNA:HanXRQr2_Chr01g0043521">
    <property type="protein sequence ID" value="CDS:HanXRQr2_Chr01g0043521.1"/>
    <property type="gene ID" value="HanXRQr2_Chr01g0043521"/>
</dbReference>
<sequence>MYTTSLFDSTESEPVSRFGSSVISPKSSDDTVLVLDSVQDSVVGKSISIAAALAAAACMSLGDEETGLGNNPTSSGKLIIAELPLMLSAATSCARAAISGFRYVPSHILDFFLGSRISDTHFPQLRMRTPR</sequence>
<dbReference type="EMBL" id="MNCJ02000316">
    <property type="protein sequence ID" value="KAF5823922.1"/>
    <property type="molecule type" value="Genomic_DNA"/>
</dbReference>
<dbReference type="AlphaFoldDB" id="A0A9K3JZ30"/>
<gene>
    <name evidence="1" type="ORF">HanXRQr2_Chr01g0043521</name>
</gene>
<comment type="caution">
    <text evidence="1">The sequence shown here is derived from an EMBL/GenBank/DDBJ whole genome shotgun (WGS) entry which is preliminary data.</text>
</comment>
<reference evidence="1" key="2">
    <citation type="submission" date="2020-06" db="EMBL/GenBank/DDBJ databases">
        <title>Helianthus annuus Genome sequencing and assembly Release 2.</title>
        <authorList>
            <person name="Gouzy J."/>
            <person name="Langlade N."/>
            <person name="Munos S."/>
        </authorList>
    </citation>
    <scope>NUCLEOTIDE SEQUENCE</scope>
    <source>
        <tissue evidence="1">Leaves</tissue>
    </source>
</reference>
<reference evidence="1" key="1">
    <citation type="journal article" date="2017" name="Nature">
        <title>The sunflower genome provides insights into oil metabolism, flowering and Asterid evolution.</title>
        <authorList>
            <person name="Badouin H."/>
            <person name="Gouzy J."/>
            <person name="Grassa C.J."/>
            <person name="Murat F."/>
            <person name="Staton S.E."/>
            <person name="Cottret L."/>
            <person name="Lelandais-Briere C."/>
            <person name="Owens G.L."/>
            <person name="Carrere S."/>
            <person name="Mayjonade B."/>
            <person name="Legrand L."/>
            <person name="Gill N."/>
            <person name="Kane N.C."/>
            <person name="Bowers J.E."/>
            <person name="Hubner S."/>
            <person name="Bellec A."/>
            <person name="Berard A."/>
            <person name="Berges H."/>
            <person name="Blanchet N."/>
            <person name="Boniface M.C."/>
            <person name="Brunel D."/>
            <person name="Catrice O."/>
            <person name="Chaidir N."/>
            <person name="Claudel C."/>
            <person name="Donnadieu C."/>
            <person name="Faraut T."/>
            <person name="Fievet G."/>
            <person name="Helmstetter N."/>
            <person name="King M."/>
            <person name="Knapp S.J."/>
            <person name="Lai Z."/>
            <person name="Le Paslier M.C."/>
            <person name="Lippi Y."/>
            <person name="Lorenzon L."/>
            <person name="Mandel J.R."/>
            <person name="Marage G."/>
            <person name="Marchand G."/>
            <person name="Marquand E."/>
            <person name="Bret-Mestries E."/>
            <person name="Morien E."/>
            <person name="Nambeesan S."/>
            <person name="Nguyen T."/>
            <person name="Pegot-Espagnet P."/>
            <person name="Pouilly N."/>
            <person name="Raftis F."/>
            <person name="Sallet E."/>
            <person name="Schiex T."/>
            <person name="Thomas J."/>
            <person name="Vandecasteele C."/>
            <person name="Vares D."/>
            <person name="Vear F."/>
            <person name="Vautrin S."/>
            <person name="Crespi M."/>
            <person name="Mangin B."/>
            <person name="Burke J.M."/>
            <person name="Salse J."/>
            <person name="Munos S."/>
            <person name="Vincourt P."/>
            <person name="Rieseberg L.H."/>
            <person name="Langlade N.B."/>
        </authorList>
    </citation>
    <scope>NUCLEOTIDE SEQUENCE</scope>
    <source>
        <tissue evidence="1">Leaves</tissue>
    </source>
</reference>
<name>A0A9K3JZ30_HELAN</name>
<evidence type="ECO:0000313" key="1">
    <source>
        <dbReference type="EMBL" id="KAF5823922.1"/>
    </source>
</evidence>
<keyword evidence="2" id="KW-1185">Reference proteome</keyword>
<organism evidence="1 2">
    <name type="scientific">Helianthus annuus</name>
    <name type="common">Common sunflower</name>
    <dbReference type="NCBI Taxonomy" id="4232"/>
    <lineage>
        <taxon>Eukaryota</taxon>
        <taxon>Viridiplantae</taxon>
        <taxon>Streptophyta</taxon>
        <taxon>Embryophyta</taxon>
        <taxon>Tracheophyta</taxon>
        <taxon>Spermatophyta</taxon>
        <taxon>Magnoliopsida</taxon>
        <taxon>eudicotyledons</taxon>
        <taxon>Gunneridae</taxon>
        <taxon>Pentapetalae</taxon>
        <taxon>asterids</taxon>
        <taxon>campanulids</taxon>
        <taxon>Asterales</taxon>
        <taxon>Asteraceae</taxon>
        <taxon>Asteroideae</taxon>
        <taxon>Heliantheae alliance</taxon>
        <taxon>Heliantheae</taxon>
        <taxon>Helianthus</taxon>
    </lineage>
</organism>
<dbReference type="Proteomes" id="UP000215914">
    <property type="component" value="Unassembled WGS sequence"/>
</dbReference>
<protein>
    <submittedName>
        <fullName evidence="1">Uncharacterized protein</fullName>
    </submittedName>
</protein>
<proteinExistence type="predicted"/>
<evidence type="ECO:0000313" key="2">
    <source>
        <dbReference type="Proteomes" id="UP000215914"/>
    </source>
</evidence>